<protein>
    <submittedName>
        <fullName evidence="2">Uncharacterized protein</fullName>
    </submittedName>
</protein>
<dbReference type="AlphaFoldDB" id="A0A0C2S407"/>
<proteinExistence type="predicted"/>
<evidence type="ECO:0000256" key="1">
    <source>
        <dbReference type="SAM" id="MobiDB-lite"/>
    </source>
</evidence>
<accession>A0A0C2S407</accession>
<evidence type="ECO:0000313" key="3">
    <source>
        <dbReference type="Proteomes" id="UP000054549"/>
    </source>
</evidence>
<sequence length="118" mass="13499">MPSNTRNHLAESHVGTTRAAIKADLVDRIIYNGTAVFKRLRIDQVDRNFVASLAPCAASFNVATEWCRGYQSFDGTGRMSFKERRPKNWRSRRPLTRQSTGTRRRGRCTILWCAYSTS</sequence>
<reference evidence="2 3" key="1">
    <citation type="submission" date="2014-04" db="EMBL/GenBank/DDBJ databases">
        <title>Evolutionary Origins and Diversification of the Mycorrhizal Mutualists.</title>
        <authorList>
            <consortium name="DOE Joint Genome Institute"/>
            <consortium name="Mycorrhizal Genomics Consortium"/>
            <person name="Kohler A."/>
            <person name="Kuo A."/>
            <person name="Nagy L.G."/>
            <person name="Floudas D."/>
            <person name="Copeland A."/>
            <person name="Barry K.W."/>
            <person name="Cichocki N."/>
            <person name="Veneault-Fourrey C."/>
            <person name="LaButti K."/>
            <person name="Lindquist E.A."/>
            <person name="Lipzen A."/>
            <person name="Lundell T."/>
            <person name="Morin E."/>
            <person name="Murat C."/>
            <person name="Riley R."/>
            <person name="Ohm R."/>
            <person name="Sun H."/>
            <person name="Tunlid A."/>
            <person name="Henrissat B."/>
            <person name="Grigoriev I.V."/>
            <person name="Hibbett D.S."/>
            <person name="Martin F."/>
        </authorList>
    </citation>
    <scope>NUCLEOTIDE SEQUENCE [LARGE SCALE GENOMIC DNA]</scope>
    <source>
        <strain evidence="2 3">Koide BX008</strain>
    </source>
</reference>
<dbReference type="InParanoid" id="A0A0C2S407"/>
<evidence type="ECO:0000313" key="2">
    <source>
        <dbReference type="EMBL" id="KIL57415.1"/>
    </source>
</evidence>
<feature type="region of interest" description="Disordered" evidence="1">
    <location>
        <begin position="81"/>
        <end position="100"/>
    </location>
</feature>
<dbReference type="Proteomes" id="UP000054549">
    <property type="component" value="Unassembled WGS sequence"/>
</dbReference>
<dbReference type="HOGENOM" id="CLU_2072535_0_0_1"/>
<organism evidence="2 3">
    <name type="scientific">Amanita muscaria (strain Koide BX008)</name>
    <dbReference type="NCBI Taxonomy" id="946122"/>
    <lineage>
        <taxon>Eukaryota</taxon>
        <taxon>Fungi</taxon>
        <taxon>Dikarya</taxon>
        <taxon>Basidiomycota</taxon>
        <taxon>Agaricomycotina</taxon>
        <taxon>Agaricomycetes</taxon>
        <taxon>Agaricomycetidae</taxon>
        <taxon>Agaricales</taxon>
        <taxon>Pluteineae</taxon>
        <taxon>Amanitaceae</taxon>
        <taxon>Amanita</taxon>
    </lineage>
</organism>
<dbReference type="EMBL" id="KN818371">
    <property type="protein sequence ID" value="KIL57415.1"/>
    <property type="molecule type" value="Genomic_DNA"/>
</dbReference>
<gene>
    <name evidence="2" type="ORF">M378DRAFT_171794</name>
</gene>
<feature type="compositionally biased region" description="Basic residues" evidence="1">
    <location>
        <begin position="84"/>
        <end position="95"/>
    </location>
</feature>
<name>A0A0C2S407_AMAMK</name>
<keyword evidence="3" id="KW-1185">Reference proteome</keyword>